<dbReference type="AlphaFoldDB" id="A0A843WFK4"/>
<organism evidence="2 3">
    <name type="scientific">Colocasia esculenta</name>
    <name type="common">Wild taro</name>
    <name type="synonym">Arum esculentum</name>
    <dbReference type="NCBI Taxonomy" id="4460"/>
    <lineage>
        <taxon>Eukaryota</taxon>
        <taxon>Viridiplantae</taxon>
        <taxon>Streptophyta</taxon>
        <taxon>Embryophyta</taxon>
        <taxon>Tracheophyta</taxon>
        <taxon>Spermatophyta</taxon>
        <taxon>Magnoliopsida</taxon>
        <taxon>Liliopsida</taxon>
        <taxon>Araceae</taxon>
        <taxon>Aroideae</taxon>
        <taxon>Colocasieae</taxon>
        <taxon>Colocasia</taxon>
    </lineage>
</organism>
<gene>
    <name evidence="2" type="ORF">Taro_041915</name>
</gene>
<feature type="compositionally biased region" description="Low complexity" evidence="1">
    <location>
        <begin position="425"/>
        <end position="434"/>
    </location>
</feature>
<reference evidence="2" key="1">
    <citation type="submission" date="2017-07" db="EMBL/GenBank/DDBJ databases">
        <title>Taro Niue Genome Assembly and Annotation.</title>
        <authorList>
            <person name="Atibalentja N."/>
            <person name="Keating K."/>
            <person name="Fields C.J."/>
        </authorList>
    </citation>
    <scope>NUCLEOTIDE SEQUENCE</scope>
    <source>
        <strain evidence="2">Niue_2</strain>
        <tissue evidence="2">Leaf</tissue>
    </source>
</reference>
<evidence type="ECO:0000256" key="1">
    <source>
        <dbReference type="SAM" id="MobiDB-lite"/>
    </source>
</evidence>
<feature type="region of interest" description="Disordered" evidence="1">
    <location>
        <begin position="393"/>
        <end position="412"/>
    </location>
</feature>
<dbReference type="Proteomes" id="UP000652761">
    <property type="component" value="Unassembled WGS sequence"/>
</dbReference>
<evidence type="ECO:0000313" key="2">
    <source>
        <dbReference type="EMBL" id="MQM09052.1"/>
    </source>
</evidence>
<sequence>MDPLAAAAPRYQAPSDPLPPFLISISASPFRIQKPVVSRAAISPAHTEMGKRLPHGSAICSRSPPVADHRRCQKLQEVIRRHQECKAAFQDLRSQIKAGLLEASDVFDSLSVPLMKLVGLKAEEMAKDGKSSTIIVNPDFQNMRFSSIPPEAIGLAQGSAVSGCSRWSWDKQGNGFAQDRAVPGELYRRLDEEVVRYGIQAKETCNEISEKQKINTQRLVRQLRGIGVHLNTRQESIHTTLDSTRASFCQFIERAASVLASYSRAGQQQPHHAPAGHDATVGLATKVLHAAYKHVSSALKDMEDEADLLLRSLAEATCGPMMDHITELRADAESGAPARLSALVGEMEAALRELRVETAVARKRARLAEEERAEAMRVCGEMQAALVAAAAAGSRKGSQSSRSPVPLAGVHGTNGFDGLNVRKISITSSPNSSSVEQDKAPITRRMVMTRSRSRSAPGRYQ</sequence>
<comment type="caution">
    <text evidence="2">The sequence shown here is derived from an EMBL/GenBank/DDBJ whole genome shotgun (WGS) entry which is preliminary data.</text>
</comment>
<evidence type="ECO:0000313" key="3">
    <source>
        <dbReference type="Proteomes" id="UP000652761"/>
    </source>
</evidence>
<protein>
    <submittedName>
        <fullName evidence="2">Uncharacterized protein</fullName>
    </submittedName>
</protein>
<keyword evidence="3" id="KW-1185">Reference proteome</keyword>
<proteinExistence type="predicted"/>
<dbReference type="OrthoDB" id="1925512at2759"/>
<name>A0A843WFK4_COLES</name>
<dbReference type="EMBL" id="NMUH01004279">
    <property type="protein sequence ID" value="MQM09052.1"/>
    <property type="molecule type" value="Genomic_DNA"/>
</dbReference>
<accession>A0A843WFK4</accession>
<feature type="region of interest" description="Disordered" evidence="1">
    <location>
        <begin position="425"/>
        <end position="461"/>
    </location>
</feature>